<dbReference type="InterPro" id="IPR050570">
    <property type="entry name" value="Cell_wall_metabolism_enzyme"/>
</dbReference>
<organism evidence="2 3">
    <name type="scientific">Bizionia hallyeonensis</name>
    <dbReference type="NCBI Taxonomy" id="1123757"/>
    <lineage>
        <taxon>Bacteria</taxon>
        <taxon>Pseudomonadati</taxon>
        <taxon>Bacteroidota</taxon>
        <taxon>Flavobacteriia</taxon>
        <taxon>Flavobacteriales</taxon>
        <taxon>Flavobacteriaceae</taxon>
        <taxon>Bizionia</taxon>
    </lineage>
</organism>
<evidence type="ECO:0000313" key="3">
    <source>
        <dbReference type="Proteomes" id="UP001596162"/>
    </source>
</evidence>
<dbReference type="Gene3D" id="2.70.70.10">
    <property type="entry name" value="Glucose Permease (Domain IIA)"/>
    <property type="match status" value="1"/>
</dbReference>
<dbReference type="Pfam" id="PF01551">
    <property type="entry name" value="Peptidase_M23"/>
    <property type="match status" value="1"/>
</dbReference>
<name>A0ABW0C849_9FLAO</name>
<keyword evidence="3" id="KW-1185">Reference proteome</keyword>
<dbReference type="SUPFAM" id="SSF51261">
    <property type="entry name" value="Duplicated hybrid motif"/>
    <property type="match status" value="1"/>
</dbReference>
<proteinExistence type="predicted"/>
<evidence type="ECO:0000259" key="1">
    <source>
        <dbReference type="Pfam" id="PF01551"/>
    </source>
</evidence>
<reference evidence="3" key="1">
    <citation type="journal article" date="2019" name="Int. J. Syst. Evol. Microbiol.">
        <title>The Global Catalogue of Microorganisms (GCM) 10K type strain sequencing project: providing services to taxonomists for standard genome sequencing and annotation.</title>
        <authorList>
            <consortium name="The Broad Institute Genomics Platform"/>
            <consortium name="The Broad Institute Genome Sequencing Center for Infectious Disease"/>
            <person name="Wu L."/>
            <person name="Ma J."/>
        </authorList>
    </citation>
    <scope>NUCLEOTIDE SEQUENCE [LARGE SCALE GENOMIC DNA]</scope>
    <source>
        <strain evidence="3">JCM 17978</strain>
    </source>
</reference>
<dbReference type="InterPro" id="IPR011055">
    <property type="entry name" value="Dup_hybrid_motif"/>
</dbReference>
<dbReference type="PANTHER" id="PTHR21666">
    <property type="entry name" value="PEPTIDASE-RELATED"/>
    <property type="match status" value="1"/>
</dbReference>
<dbReference type="EMBL" id="JBHSLA010000003">
    <property type="protein sequence ID" value="MFC5195434.1"/>
    <property type="molecule type" value="Genomic_DNA"/>
</dbReference>
<dbReference type="Proteomes" id="UP001596162">
    <property type="component" value="Unassembled WGS sequence"/>
</dbReference>
<feature type="domain" description="M23ase beta-sheet core" evidence="1">
    <location>
        <begin position="71"/>
        <end position="169"/>
    </location>
</feature>
<accession>A0ABW0C849</accession>
<dbReference type="RefSeq" id="WP_376860250.1">
    <property type="nucleotide sequence ID" value="NZ_JBHSLA010000003.1"/>
</dbReference>
<dbReference type="PANTHER" id="PTHR21666:SF270">
    <property type="entry name" value="MUREIN HYDROLASE ACTIVATOR ENVC"/>
    <property type="match status" value="1"/>
</dbReference>
<evidence type="ECO:0000313" key="2">
    <source>
        <dbReference type="EMBL" id="MFC5195434.1"/>
    </source>
</evidence>
<dbReference type="CDD" id="cd12797">
    <property type="entry name" value="M23_peptidase"/>
    <property type="match status" value="1"/>
</dbReference>
<dbReference type="InterPro" id="IPR016047">
    <property type="entry name" value="M23ase_b-sheet_dom"/>
</dbReference>
<gene>
    <name evidence="2" type="ORF">ACFPH8_08860</name>
</gene>
<comment type="caution">
    <text evidence="2">The sequence shown here is derived from an EMBL/GenBank/DDBJ whole genome shotgun (WGS) entry which is preliminary data.</text>
</comment>
<protein>
    <submittedName>
        <fullName evidence="2">Peptidoglycan DD-metalloendopeptidase family protein</fullName>
    </submittedName>
</protein>
<sequence>MSKYISIDLSEQNLSLHTFDVSSSQAWAVFINDYCHQKRAEVAYGGYNEKRNIYKRSTYFNQQNADTERNIHLGLDLWIAAGSAVLSPLEGVIHSFANNANYGDYGPTLILEHQINGFVFYTLYGHLSLDSLTDKKVGAAVKQGEQIATLGTAEVNGDYAPHLHFQIIRDLQGFEGDYPGVCNKKNLDHFLQNCPDPNLLLKLY</sequence>